<dbReference type="EMBL" id="JACHMV010000001">
    <property type="protein sequence ID" value="MBB4776472.1"/>
    <property type="molecule type" value="Genomic_DNA"/>
</dbReference>
<evidence type="ECO:0000313" key="5">
    <source>
        <dbReference type="Proteomes" id="UP000549343"/>
    </source>
</evidence>
<evidence type="ECO:0000256" key="1">
    <source>
        <dbReference type="SAM" id="MobiDB-lite"/>
    </source>
</evidence>
<feature type="transmembrane region" description="Helical" evidence="2">
    <location>
        <begin position="12"/>
        <end position="30"/>
    </location>
</feature>
<keyword evidence="6" id="KW-1185">Reference proteome</keyword>
<dbReference type="Proteomes" id="UP000549343">
    <property type="component" value="Unassembled WGS sequence"/>
</dbReference>
<reference evidence="4 5" key="2">
    <citation type="submission" date="2020-08" db="EMBL/GenBank/DDBJ databases">
        <title>Sequencing the genomes of 1000 actinobacteria strains.</title>
        <authorList>
            <person name="Klenk H.-P."/>
        </authorList>
    </citation>
    <scope>NUCLEOTIDE SEQUENCE [LARGE SCALE GENOMIC DNA]</scope>
    <source>
        <strain evidence="4 5">DSM 44772</strain>
    </source>
</reference>
<evidence type="ECO:0000313" key="4">
    <source>
        <dbReference type="EMBL" id="MBB4776472.1"/>
    </source>
</evidence>
<dbReference type="Proteomes" id="UP001501427">
    <property type="component" value="Unassembled WGS sequence"/>
</dbReference>
<evidence type="ECO:0000313" key="6">
    <source>
        <dbReference type="Proteomes" id="UP001501427"/>
    </source>
</evidence>
<keyword evidence="2" id="KW-0812">Transmembrane</keyword>
<dbReference type="EMBL" id="BAAAHD010000018">
    <property type="protein sequence ID" value="GAA0557383.1"/>
    <property type="molecule type" value="Genomic_DNA"/>
</dbReference>
<comment type="caution">
    <text evidence="4">The sequence shown here is derived from an EMBL/GenBank/DDBJ whole genome shotgun (WGS) entry which is preliminary data.</text>
</comment>
<sequence>MRSITAVQAVQFWVKLAAVAIPAVALLSVWNLDGRPDPVADGAPHFERIVVALAGTLSQCLRRHGGITAFRCGAVLALAAPLALLPATSTQGAATLVTMALSVSACTLCPLLVLGIWWRGLTPAGAAAGLLTGGGLTVTAALTRLFSGRGTDLTAALLAQPALVIAPAVFAIMITASLLTRHRVPRHADRALMKLHLPEDDPGPAPATAGRRPEPAPRP</sequence>
<protein>
    <submittedName>
        <fullName evidence="4">Na+(H+)/acetate symporter ActP</fullName>
    </submittedName>
</protein>
<feature type="transmembrane region" description="Helical" evidence="2">
    <location>
        <begin position="68"/>
        <end position="87"/>
    </location>
</feature>
<feature type="region of interest" description="Disordered" evidence="1">
    <location>
        <begin position="195"/>
        <end position="219"/>
    </location>
</feature>
<name>A0A7W7IG47_9ACTN</name>
<gene>
    <name evidence="4" type="ORF">F4557_004890</name>
    <name evidence="3" type="ORF">GCM10009546_19330</name>
</gene>
<feature type="transmembrane region" description="Helical" evidence="2">
    <location>
        <begin position="158"/>
        <end position="180"/>
    </location>
</feature>
<keyword evidence="2" id="KW-1133">Transmembrane helix</keyword>
<reference evidence="3 6" key="1">
    <citation type="journal article" date="2019" name="Int. J. Syst. Evol. Microbiol.">
        <title>The Global Catalogue of Microorganisms (GCM) 10K type strain sequencing project: providing services to taxonomists for standard genome sequencing and annotation.</title>
        <authorList>
            <consortium name="The Broad Institute Genomics Platform"/>
            <consortium name="The Broad Institute Genome Sequencing Center for Infectious Disease"/>
            <person name="Wu L."/>
            <person name="Ma J."/>
        </authorList>
    </citation>
    <scope>NUCLEOTIDE SEQUENCE [LARGE SCALE GENOMIC DNA]</scope>
    <source>
        <strain evidence="3 6">JCM 10667</strain>
    </source>
</reference>
<feature type="transmembrane region" description="Helical" evidence="2">
    <location>
        <begin position="93"/>
        <end position="118"/>
    </location>
</feature>
<dbReference type="InterPro" id="IPR038377">
    <property type="entry name" value="Na/Glc_symporter_sf"/>
</dbReference>
<organism evidence="4 5">
    <name type="scientific">Actinomadura livida</name>
    <dbReference type="NCBI Taxonomy" id="79909"/>
    <lineage>
        <taxon>Bacteria</taxon>
        <taxon>Bacillati</taxon>
        <taxon>Actinomycetota</taxon>
        <taxon>Actinomycetes</taxon>
        <taxon>Streptosporangiales</taxon>
        <taxon>Thermomonosporaceae</taxon>
        <taxon>Actinomadura</taxon>
    </lineage>
</organism>
<accession>A0A7W7IG47</accession>
<dbReference type="AlphaFoldDB" id="A0A7W7IG47"/>
<evidence type="ECO:0000313" key="3">
    <source>
        <dbReference type="EMBL" id="GAA0557383.1"/>
    </source>
</evidence>
<evidence type="ECO:0000256" key="2">
    <source>
        <dbReference type="SAM" id="Phobius"/>
    </source>
</evidence>
<proteinExistence type="predicted"/>
<dbReference type="RefSeq" id="WP_229808094.1">
    <property type="nucleotide sequence ID" value="NZ_BAAAHD010000018.1"/>
</dbReference>
<feature type="transmembrane region" description="Helical" evidence="2">
    <location>
        <begin position="125"/>
        <end position="146"/>
    </location>
</feature>
<dbReference type="Gene3D" id="1.20.1730.10">
    <property type="entry name" value="Sodium/glucose cotransporter"/>
    <property type="match status" value="1"/>
</dbReference>
<keyword evidence="2" id="KW-0472">Membrane</keyword>
<reference evidence="3" key="3">
    <citation type="submission" date="2023-12" db="EMBL/GenBank/DDBJ databases">
        <authorList>
            <person name="Sun Q."/>
            <person name="Inoue M."/>
        </authorList>
    </citation>
    <scope>NUCLEOTIDE SEQUENCE</scope>
    <source>
        <strain evidence="3">JCM 10667</strain>
    </source>
</reference>